<sequence>MWGEQEEQEELLPGFLTFEKSRGTISMREEFPPCVQYYFPAFKGSPKNKISVPYQIYFGSTQELVSVPTTWEREGTDILLIGKA</sequence>
<dbReference type="AlphaFoldDB" id="A0A2N6L688"/>
<evidence type="ECO:0000313" key="2">
    <source>
        <dbReference type="Proteomes" id="UP000235081"/>
    </source>
</evidence>
<proteinExistence type="predicted"/>
<dbReference type="Proteomes" id="UP000235081">
    <property type="component" value="Unassembled WGS sequence"/>
</dbReference>
<accession>A0A2N6L688</accession>
<reference evidence="1 2" key="1">
    <citation type="submission" date="2017-07" db="EMBL/GenBank/DDBJ databases">
        <title>Genomes of Fischerella (Mastigocladus) sp. strains.</title>
        <authorList>
            <person name="Miller S.R."/>
        </authorList>
    </citation>
    <scope>NUCLEOTIDE SEQUENCE [LARGE SCALE GENOMIC DNA]</scope>
    <source>
        <strain evidence="1 2">CCMEE 5318</strain>
    </source>
</reference>
<organism evidence="1 2">
    <name type="scientific">Fischerella thermalis CCMEE 5318</name>
    <dbReference type="NCBI Taxonomy" id="2019666"/>
    <lineage>
        <taxon>Bacteria</taxon>
        <taxon>Bacillati</taxon>
        <taxon>Cyanobacteriota</taxon>
        <taxon>Cyanophyceae</taxon>
        <taxon>Nostocales</taxon>
        <taxon>Hapalosiphonaceae</taxon>
        <taxon>Fischerella</taxon>
    </lineage>
</organism>
<evidence type="ECO:0000313" key="1">
    <source>
        <dbReference type="EMBL" id="PMB17423.1"/>
    </source>
</evidence>
<protein>
    <submittedName>
        <fullName evidence="1">Uncharacterized protein</fullName>
    </submittedName>
</protein>
<name>A0A2N6L688_9CYAN</name>
<comment type="caution">
    <text evidence="1">The sequence shown here is derived from an EMBL/GenBank/DDBJ whole genome shotgun (WGS) entry which is preliminary data.</text>
</comment>
<dbReference type="EMBL" id="NMQE01000815">
    <property type="protein sequence ID" value="PMB17423.1"/>
    <property type="molecule type" value="Genomic_DNA"/>
</dbReference>
<gene>
    <name evidence="1" type="ORF">CEN46_23620</name>
</gene>